<dbReference type="Gene3D" id="3.40.50.300">
    <property type="entry name" value="P-loop containing nucleotide triphosphate hydrolases"/>
    <property type="match status" value="1"/>
</dbReference>
<proteinExistence type="predicted"/>
<dbReference type="EMBL" id="LAZR01005382">
    <property type="protein sequence ID" value="KKN00391.1"/>
    <property type="molecule type" value="Genomic_DNA"/>
</dbReference>
<dbReference type="Pfam" id="PF13307">
    <property type="entry name" value="Helicase_C_2"/>
    <property type="match status" value="1"/>
</dbReference>
<name>A0A0F9PH92_9ZZZZ</name>
<evidence type="ECO:0000259" key="1">
    <source>
        <dbReference type="SMART" id="SM00491"/>
    </source>
</evidence>
<gene>
    <name evidence="2" type="ORF">LCGC14_1138330</name>
</gene>
<sequence>MKILSNKEYNTIERIQNNSARFNEGDLIFPYTYDDIYAIIEENLSKLKTDNAFRYSFVQSQGFIDFYYWYINKNELVIEPYIPPIGEIKTWKNNYNKFERIGKIIALSATLGEEERFSLEMGLDNKRLEIISEKEYEELGIEINTGKQLIFSLREADLCEVSPITNDFVAVSINYILRLVSQFNKVLILCWQMSEKSEIREAIKDLTDIYDFNGRNETVFEEFSNADKGVLLVANRYFGIDLAENACDICIITRLPSYLKPFDNILLEYKKDEYYHKQLFARRLIQAFGRVNRSENDISCVYILDPQLFNSYSTQDNLFKLFPSIYQKRIEFSFEISDKLDFEKTIEVAKDFLNNENSIHNKYDEFMRKDYEIDTPFGKESSILKAIYQDYLTGWKLIYQNRPKDGIDKFKNLIDMLAEKVSVKEFKMIIEWLNYIIYFVYFNLEKRGITTYKEAFKSQEVIIQKSDYLTWLNKVVYFERENIKKTGIEYETKEGIQLQFEEYSRNPELYLGKIANSSEVKSSLDAIKETLSGISQKHVKAPMRNLAVEFEGICKKVLGEREPDIVKSIPQKDYDLGTVLNTLNANKYLREETFQRLFDDDRGLRNTILHINHEEISFPESIQLCASLKKGTTELIFDVYFSDMLRDSKDLIAKFKKIPEFQYSNDDTIKNKILDGWSRGTYKFEPKTNTGEIFSYFGKLKLDSRGDQIDIEISLQH</sequence>
<dbReference type="InterPro" id="IPR027417">
    <property type="entry name" value="P-loop_NTPase"/>
</dbReference>
<dbReference type="GO" id="GO:0005524">
    <property type="term" value="F:ATP binding"/>
    <property type="evidence" value="ECO:0007669"/>
    <property type="project" value="InterPro"/>
</dbReference>
<accession>A0A0F9PH92</accession>
<feature type="domain" description="ATP-dependent helicase C-terminal" evidence="1">
    <location>
        <begin position="181"/>
        <end position="310"/>
    </location>
</feature>
<dbReference type="GO" id="GO:0004386">
    <property type="term" value="F:helicase activity"/>
    <property type="evidence" value="ECO:0007669"/>
    <property type="project" value="InterPro"/>
</dbReference>
<dbReference type="GO" id="GO:0006139">
    <property type="term" value="P:nucleobase-containing compound metabolic process"/>
    <property type="evidence" value="ECO:0007669"/>
    <property type="project" value="InterPro"/>
</dbReference>
<reference evidence="2" key="1">
    <citation type="journal article" date="2015" name="Nature">
        <title>Complex archaea that bridge the gap between prokaryotes and eukaryotes.</title>
        <authorList>
            <person name="Spang A."/>
            <person name="Saw J.H."/>
            <person name="Jorgensen S.L."/>
            <person name="Zaremba-Niedzwiedzka K."/>
            <person name="Martijn J."/>
            <person name="Lind A.E."/>
            <person name="van Eijk R."/>
            <person name="Schleper C."/>
            <person name="Guy L."/>
            <person name="Ettema T.J."/>
        </authorList>
    </citation>
    <scope>NUCLEOTIDE SEQUENCE</scope>
</reference>
<dbReference type="GO" id="GO:0003676">
    <property type="term" value="F:nucleic acid binding"/>
    <property type="evidence" value="ECO:0007669"/>
    <property type="project" value="InterPro"/>
</dbReference>
<dbReference type="SMART" id="SM00491">
    <property type="entry name" value="HELICc2"/>
    <property type="match status" value="1"/>
</dbReference>
<dbReference type="GO" id="GO:0016818">
    <property type="term" value="F:hydrolase activity, acting on acid anhydrides, in phosphorus-containing anhydrides"/>
    <property type="evidence" value="ECO:0007669"/>
    <property type="project" value="InterPro"/>
</dbReference>
<protein>
    <recommendedName>
        <fullName evidence="1">ATP-dependent helicase C-terminal domain-containing protein</fullName>
    </recommendedName>
</protein>
<dbReference type="InterPro" id="IPR006555">
    <property type="entry name" value="ATP-dep_Helicase_C"/>
</dbReference>
<comment type="caution">
    <text evidence="2">The sequence shown here is derived from an EMBL/GenBank/DDBJ whole genome shotgun (WGS) entry which is preliminary data.</text>
</comment>
<organism evidence="2">
    <name type="scientific">marine sediment metagenome</name>
    <dbReference type="NCBI Taxonomy" id="412755"/>
    <lineage>
        <taxon>unclassified sequences</taxon>
        <taxon>metagenomes</taxon>
        <taxon>ecological metagenomes</taxon>
    </lineage>
</organism>
<dbReference type="AlphaFoldDB" id="A0A0F9PH92"/>
<evidence type="ECO:0000313" key="2">
    <source>
        <dbReference type="EMBL" id="KKN00391.1"/>
    </source>
</evidence>